<comment type="catalytic activity">
    <reaction evidence="15">
        <text>2 L-arginine + 3 NADPH + 4 O2 + H(+) = 2 L-citrulline + 2 nitric oxide + 3 NADP(+) + 4 H2O</text>
        <dbReference type="Rhea" id="RHEA:19897"/>
        <dbReference type="ChEBI" id="CHEBI:15377"/>
        <dbReference type="ChEBI" id="CHEBI:15378"/>
        <dbReference type="ChEBI" id="CHEBI:15379"/>
        <dbReference type="ChEBI" id="CHEBI:16480"/>
        <dbReference type="ChEBI" id="CHEBI:32682"/>
        <dbReference type="ChEBI" id="CHEBI:57743"/>
        <dbReference type="ChEBI" id="CHEBI:57783"/>
        <dbReference type="ChEBI" id="CHEBI:58349"/>
        <dbReference type="EC" id="1.14.13.39"/>
    </reaction>
    <physiologicalReaction direction="left-to-right" evidence="15">
        <dbReference type="Rhea" id="RHEA:19898"/>
    </physiologicalReaction>
</comment>
<evidence type="ECO:0000256" key="3">
    <source>
        <dbReference type="ARBA" id="ARBA00001970"/>
    </source>
</evidence>
<keyword evidence="6" id="KW-0349">Heme</keyword>
<keyword evidence="7" id="KW-0285">Flavoprotein</keyword>
<dbReference type="GO" id="GO:0046872">
    <property type="term" value="F:metal ion binding"/>
    <property type="evidence" value="ECO:0007669"/>
    <property type="project" value="UniProtKB-KW"/>
</dbReference>
<dbReference type="InterPro" id="IPR050607">
    <property type="entry name" value="NOS"/>
</dbReference>
<evidence type="ECO:0000256" key="9">
    <source>
        <dbReference type="ARBA" id="ARBA00022723"/>
    </source>
</evidence>
<keyword evidence="12" id="KW-0112">Calmodulin-binding</keyword>
<reference evidence="16" key="2">
    <citation type="journal article" date="2015" name="Fish Shellfish Immunol.">
        <title>Early steps in the European eel (Anguilla anguilla)-Vibrio vulnificus interaction in the gills: Role of the RtxA13 toxin.</title>
        <authorList>
            <person name="Callol A."/>
            <person name="Pajuelo D."/>
            <person name="Ebbesson L."/>
            <person name="Teles M."/>
            <person name="MacKenzie S."/>
            <person name="Amaro C."/>
        </authorList>
    </citation>
    <scope>NUCLEOTIDE SEQUENCE</scope>
</reference>
<dbReference type="AlphaFoldDB" id="A0A0E9VUI9"/>
<comment type="similarity">
    <text evidence="4">Belongs to the NOS family.</text>
</comment>
<proteinExistence type="inferred from homology"/>
<dbReference type="EMBL" id="GBXM01027654">
    <property type="protein sequence ID" value="JAH80923.1"/>
    <property type="molecule type" value="Transcribed_RNA"/>
</dbReference>
<keyword evidence="13" id="KW-0560">Oxidoreductase</keyword>
<comment type="cofactor">
    <cofactor evidence="2">
        <name>(6R)-L-erythro-5,6,7,8-tetrahydrobiopterin</name>
        <dbReference type="ChEBI" id="CHEBI:59560"/>
    </cofactor>
</comment>
<dbReference type="GO" id="GO:0005516">
    <property type="term" value="F:calmodulin binding"/>
    <property type="evidence" value="ECO:0007669"/>
    <property type="project" value="UniProtKB-KW"/>
</dbReference>
<organism evidence="16">
    <name type="scientific">Anguilla anguilla</name>
    <name type="common">European freshwater eel</name>
    <name type="synonym">Muraena anguilla</name>
    <dbReference type="NCBI Taxonomy" id="7936"/>
    <lineage>
        <taxon>Eukaryota</taxon>
        <taxon>Metazoa</taxon>
        <taxon>Chordata</taxon>
        <taxon>Craniata</taxon>
        <taxon>Vertebrata</taxon>
        <taxon>Euteleostomi</taxon>
        <taxon>Actinopterygii</taxon>
        <taxon>Neopterygii</taxon>
        <taxon>Teleostei</taxon>
        <taxon>Anguilliformes</taxon>
        <taxon>Anguillidae</taxon>
        <taxon>Anguilla</taxon>
    </lineage>
</organism>
<keyword evidence="10" id="KW-0274">FAD</keyword>
<evidence type="ECO:0000256" key="7">
    <source>
        <dbReference type="ARBA" id="ARBA00022630"/>
    </source>
</evidence>
<comment type="cofactor">
    <cofactor evidence="3">
        <name>heme b</name>
        <dbReference type="ChEBI" id="CHEBI:60344"/>
    </cofactor>
</comment>
<evidence type="ECO:0000256" key="13">
    <source>
        <dbReference type="ARBA" id="ARBA00023002"/>
    </source>
</evidence>
<keyword evidence="9" id="KW-0479">Metal-binding</keyword>
<evidence type="ECO:0000256" key="1">
    <source>
        <dbReference type="ARBA" id="ARBA00001917"/>
    </source>
</evidence>
<comment type="cofactor">
    <cofactor evidence="1">
        <name>FMN</name>
        <dbReference type="ChEBI" id="CHEBI:58210"/>
    </cofactor>
</comment>
<evidence type="ECO:0000256" key="8">
    <source>
        <dbReference type="ARBA" id="ARBA00022643"/>
    </source>
</evidence>
<evidence type="ECO:0000256" key="10">
    <source>
        <dbReference type="ARBA" id="ARBA00022827"/>
    </source>
</evidence>
<evidence type="ECO:0000256" key="11">
    <source>
        <dbReference type="ARBA" id="ARBA00022857"/>
    </source>
</evidence>
<sequence>MSLEDAGFFISKLRDENRYHEDIFGVTLRTYEVTNRLRSESIAFIEESKRILMRCSALRTVLDVRTLSGRDHR</sequence>
<evidence type="ECO:0000256" key="2">
    <source>
        <dbReference type="ARBA" id="ARBA00001950"/>
    </source>
</evidence>
<protein>
    <recommendedName>
        <fullName evidence="5">nitric-oxide synthase (NADPH)</fullName>
        <ecNumber evidence="5">1.14.13.39</ecNumber>
    </recommendedName>
</protein>
<evidence type="ECO:0000256" key="5">
    <source>
        <dbReference type="ARBA" id="ARBA00012989"/>
    </source>
</evidence>
<evidence type="ECO:0000256" key="15">
    <source>
        <dbReference type="ARBA" id="ARBA00047419"/>
    </source>
</evidence>
<evidence type="ECO:0000256" key="14">
    <source>
        <dbReference type="ARBA" id="ARBA00023004"/>
    </source>
</evidence>
<accession>A0A0E9VUI9</accession>
<dbReference type="PANTHER" id="PTHR43410">
    <property type="entry name" value="NITRIC OXIDE SYNTHASE OXYGENASE"/>
    <property type="match status" value="1"/>
</dbReference>
<evidence type="ECO:0000256" key="6">
    <source>
        <dbReference type="ARBA" id="ARBA00022617"/>
    </source>
</evidence>
<dbReference type="EC" id="1.14.13.39" evidence="5"/>
<keyword evidence="14" id="KW-0408">Iron</keyword>
<evidence type="ECO:0000313" key="16">
    <source>
        <dbReference type="EMBL" id="JAH80923.1"/>
    </source>
</evidence>
<evidence type="ECO:0000256" key="12">
    <source>
        <dbReference type="ARBA" id="ARBA00022860"/>
    </source>
</evidence>
<keyword evidence="8" id="KW-0288">FMN</keyword>
<keyword evidence="11" id="KW-0521">NADP</keyword>
<name>A0A0E9VUI9_ANGAN</name>
<reference evidence="16" key="1">
    <citation type="submission" date="2014-11" db="EMBL/GenBank/DDBJ databases">
        <authorList>
            <person name="Amaro Gonzalez C."/>
        </authorList>
    </citation>
    <scope>NUCLEOTIDE SEQUENCE</scope>
</reference>
<dbReference type="GO" id="GO:0004517">
    <property type="term" value="F:nitric-oxide synthase activity"/>
    <property type="evidence" value="ECO:0007669"/>
    <property type="project" value="UniProtKB-EC"/>
</dbReference>
<evidence type="ECO:0000256" key="4">
    <source>
        <dbReference type="ARBA" id="ARBA00006267"/>
    </source>
</evidence>
<dbReference type="PANTHER" id="PTHR43410:SF2">
    <property type="entry name" value="NITRIC OXIDE SYNTHASE"/>
    <property type="match status" value="1"/>
</dbReference>